<evidence type="ECO:0000256" key="5">
    <source>
        <dbReference type="ARBA" id="ARBA00038359"/>
    </source>
</evidence>
<evidence type="ECO:0000256" key="6">
    <source>
        <dbReference type="SAM" id="Phobius"/>
    </source>
</evidence>
<dbReference type="OrthoDB" id="5417844at2759"/>
<organism evidence="8 9">
    <name type="scientific">Letharia columbiana</name>
    <dbReference type="NCBI Taxonomy" id="112416"/>
    <lineage>
        <taxon>Eukaryota</taxon>
        <taxon>Fungi</taxon>
        <taxon>Dikarya</taxon>
        <taxon>Ascomycota</taxon>
        <taxon>Pezizomycotina</taxon>
        <taxon>Lecanoromycetes</taxon>
        <taxon>OSLEUM clade</taxon>
        <taxon>Lecanoromycetidae</taxon>
        <taxon>Lecanorales</taxon>
        <taxon>Lecanorineae</taxon>
        <taxon>Parmeliaceae</taxon>
        <taxon>Letharia</taxon>
    </lineage>
</organism>
<protein>
    <recommendedName>
        <fullName evidence="7">Rhodopsin domain-containing protein</fullName>
    </recommendedName>
</protein>
<evidence type="ECO:0000256" key="3">
    <source>
        <dbReference type="ARBA" id="ARBA00022989"/>
    </source>
</evidence>
<evidence type="ECO:0000256" key="2">
    <source>
        <dbReference type="ARBA" id="ARBA00022692"/>
    </source>
</evidence>
<dbReference type="InterPro" id="IPR049326">
    <property type="entry name" value="Rhodopsin_dom_fungi"/>
</dbReference>
<keyword evidence="4 6" id="KW-0472">Membrane</keyword>
<feature type="transmembrane region" description="Helical" evidence="6">
    <location>
        <begin position="225"/>
        <end position="246"/>
    </location>
</feature>
<dbReference type="InterPro" id="IPR052337">
    <property type="entry name" value="SAT4-like"/>
</dbReference>
<feature type="transmembrane region" description="Helical" evidence="6">
    <location>
        <begin position="143"/>
        <end position="174"/>
    </location>
</feature>
<reference evidence="8 9" key="1">
    <citation type="journal article" date="2020" name="Genomics">
        <title>Complete, high-quality genomes from long-read metagenomic sequencing of two wolf lichen thalli reveals enigmatic genome architecture.</title>
        <authorList>
            <person name="McKenzie S.K."/>
            <person name="Walston R.F."/>
            <person name="Allen J.L."/>
        </authorList>
    </citation>
    <scope>NUCLEOTIDE SEQUENCE [LARGE SCALE GENOMIC DNA]</scope>
    <source>
        <strain evidence="8">WasteWater2</strain>
    </source>
</reference>
<dbReference type="Pfam" id="PF20684">
    <property type="entry name" value="Fung_rhodopsin"/>
    <property type="match status" value="1"/>
</dbReference>
<evidence type="ECO:0000313" key="8">
    <source>
        <dbReference type="EMBL" id="KAF6239579.1"/>
    </source>
</evidence>
<dbReference type="RefSeq" id="XP_037168854.1">
    <property type="nucleotide sequence ID" value="XM_037304059.1"/>
</dbReference>
<name>A0A8H6G388_9LECA</name>
<gene>
    <name evidence="8" type="ORF">HO173_002123</name>
</gene>
<evidence type="ECO:0000313" key="9">
    <source>
        <dbReference type="Proteomes" id="UP000578531"/>
    </source>
</evidence>
<feature type="transmembrane region" description="Helical" evidence="6">
    <location>
        <begin position="194"/>
        <end position="213"/>
    </location>
</feature>
<dbReference type="Proteomes" id="UP000578531">
    <property type="component" value="Unassembled WGS sequence"/>
</dbReference>
<keyword evidence="3 6" id="KW-1133">Transmembrane helix</keyword>
<dbReference type="GO" id="GO:0016020">
    <property type="term" value="C:membrane"/>
    <property type="evidence" value="ECO:0007669"/>
    <property type="project" value="UniProtKB-SubCell"/>
</dbReference>
<accession>A0A8H6G388</accession>
<evidence type="ECO:0000256" key="4">
    <source>
        <dbReference type="ARBA" id="ARBA00023136"/>
    </source>
</evidence>
<feature type="transmembrane region" description="Helical" evidence="6">
    <location>
        <begin position="31"/>
        <end position="52"/>
    </location>
</feature>
<proteinExistence type="inferred from homology"/>
<sequence length="429" mass="47179">METPVGNEAGPPTTDQDVTPAFLAQSLQPNIYAACIVVTLAATSAVALRLLCRRLAKAYLWWDDWMIVAALIVEWGLSALLLYQTAALNFGRREEVLKPWQSTSFAKSLIATQTIYFCAQALVKVSILLLYHRLFGVVEWFRIALCVAGALTIMWWIAAILDSIFQCVPVQAIWDKSIRDPKCQDVRASALGTGISNMILDIMFLIIPLPMIWKLQVTRKIKISLTGIFLLGAFVCATSAVRIHAILKTDWTLTDQSWTGFGLGVWSTVESCCSVIAACLPTMRPVLTHVQAHTSHAKSTSTKSLRTLNFVSNGSKGGPLSPIWSPPSPSSPRKAPYQSLDEYLPDLENGDSSFGMKKSPRTRQNARFDSHATYANPSPGFGQDRPFHSTLRSAEFGKENPPLSLLEPRYVGPARFGRGGACLHEHDGV</sequence>
<keyword evidence="9" id="KW-1185">Reference proteome</keyword>
<keyword evidence="2 6" id="KW-0812">Transmembrane</keyword>
<evidence type="ECO:0000256" key="1">
    <source>
        <dbReference type="ARBA" id="ARBA00004141"/>
    </source>
</evidence>
<evidence type="ECO:0000259" key="7">
    <source>
        <dbReference type="Pfam" id="PF20684"/>
    </source>
</evidence>
<dbReference type="AlphaFoldDB" id="A0A8H6G388"/>
<dbReference type="EMBL" id="JACCJC010000005">
    <property type="protein sequence ID" value="KAF6239579.1"/>
    <property type="molecule type" value="Genomic_DNA"/>
</dbReference>
<dbReference type="PANTHER" id="PTHR33048:SF47">
    <property type="entry name" value="INTEGRAL MEMBRANE PROTEIN-RELATED"/>
    <property type="match status" value="1"/>
</dbReference>
<dbReference type="GeneID" id="59283797"/>
<dbReference type="PANTHER" id="PTHR33048">
    <property type="entry name" value="PTH11-LIKE INTEGRAL MEMBRANE PROTEIN (AFU_ORTHOLOGUE AFUA_5G11245)"/>
    <property type="match status" value="1"/>
</dbReference>
<feature type="transmembrane region" description="Helical" evidence="6">
    <location>
        <begin position="64"/>
        <end position="90"/>
    </location>
</feature>
<feature type="domain" description="Rhodopsin" evidence="7">
    <location>
        <begin position="48"/>
        <end position="288"/>
    </location>
</feature>
<comment type="similarity">
    <text evidence="5">Belongs to the SAT4 family.</text>
</comment>
<comment type="caution">
    <text evidence="8">The sequence shown here is derived from an EMBL/GenBank/DDBJ whole genome shotgun (WGS) entry which is preliminary data.</text>
</comment>
<comment type="subcellular location">
    <subcellularLocation>
        <location evidence="1">Membrane</location>
        <topology evidence="1">Multi-pass membrane protein</topology>
    </subcellularLocation>
</comment>
<feature type="transmembrane region" description="Helical" evidence="6">
    <location>
        <begin position="110"/>
        <end position="131"/>
    </location>
</feature>